<accession>A0ABY2BDR7</accession>
<evidence type="ECO:0000256" key="1">
    <source>
        <dbReference type="SAM" id="MobiDB-lite"/>
    </source>
</evidence>
<reference evidence="4 5" key="1">
    <citation type="journal article" date="2015" name="Stand. Genomic Sci.">
        <title>Genomic Encyclopedia of Bacterial and Archaeal Type Strains, Phase III: the genomes of soil and plant-associated and newly described type strains.</title>
        <authorList>
            <person name="Whitman W.B."/>
            <person name="Woyke T."/>
            <person name="Klenk H.P."/>
            <person name="Zhou Y."/>
            <person name="Lilburn T.G."/>
            <person name="Beck B.J."/>
            <person name="De Vos P."/>
            <person name="Vandamme P."/>
            <person name="Eisen J.A."/>
            <person name="Garrity G."/>
            <person name="Hugenholtz P."/>
            <person name="Kyrpides N.C."/>
        </authorList>
    </citation>
    <scope>NUCLEOTIDE SEQUENCE [LARGE SCALE GENOMIC DNA]</scope>
    <source>
        <strain evidence="4 5">VKM Ac-2538</strain>
    </source>
</reference>
<evidence type="ECO:0000256" key="2">
    <source>
        <dbReference type="SAM" id="Phobius"/>
    </source>
</evidence>
<name>A0ABY2BDR7_9ACTN</name>
<gene>
    <name evidence="4" type="ORF">EV644_120116</name>
</gene>
<feature type="transmembrane region" description="Helical" evidence="2">
    <location>
        <begin position="97"/>
        <end position="117"/>
    </location>
</feature>
<dbReference type="RefSeq" id="WP_132194155.1">
    <property type="nucleotide sequence ID" value="NZ_SLWM01000020.1"/>
</dbReference>
<keyword evidence="2" id="KW-0812">Transmembrane</keyword>
<dbReference type="EMBL" id="SLWM01000020">
    <property type="protein sequence ID" value="TCO14492.1"/>
    <property type="molecule type" value="Genomic_DNA"/>
</dbReference>
<keyword evidence="3" id="KW-0732">Signal</keyword>
<feature type="region of interest" description="Disordered" evidence="1">
    <location>
        <begin position="31"/>
        <end position="56"/>
    </location>
</feature>
<dbReference type="Proteomes" id="UP000295818">
    <property type="component" value="Unassembled WGS sequence"/>
</dbReference>
<feature type="signal peptide" evidence="3">
    <location>
        <begin position="1"/>
        <end position="27"/>
    </location>
</feature>
<sequence>MNHTYSALALSALALGTVVLTTPEASALLRDTGGASAPYSGSTDDWPGKGSGYPESKPTNCACPGHPLCSADPMPEFEVVAATTPAASSDVTWSASAQMGTSALGGAALAFGGMWLYRRRTPAD</sequence>
<keyword evidence="2" id="KW-1133">Transmembrane helix</keyword>
<keyword evidence="2" id="KW-0472">Membrane</keyword>
<evidence type="ECO:0000313" key="5">
    <source>
        <dbReference type="Proteomes" id="UP000295818"/>
    </source>
</evidence>
<protein>
    <recommendedName>
        <fullName evidence="6">MYXO-CTERM domain-containing protein</fullName>
    </recommendedName>
</protein>
<organism evidence="4 5">
    <name type="scientific">Kribbella orskensis</name>
    <dbReference type="NCBI Taxonomy" id="2512216"/>
    <lineage>
        <taxon>Bacteria</taxon>
        <taxon>Bacillati</taxon>
        <taxon>Actinomycetota</taxon>
        <taxon>Actinomycetes</taxon>
        <taxon>Propionibacteriales</taxon>
        <taxon>Kribbellaceae</taxon>
        <taxon>Kribbella</taxon>
    </lineage>
</organism>
<comment type="caution">
    <text evidence="4">The sequence shown here is derived from an EMBL/GenBank/DDBJ whole genome shotgun (WGS) entry which is preliminary data.</text>
</comment>
<evidence type="ECO:0000313" key="4">
    <source>
        <dbReference type="EMBL" id="TCO14492.1"/>
    </source>
</evidence>
<evidence type="ECO:0008006" key="6">
    <source>
        <dbReference type="Google" id="ProtNLM"/>
    </source>
</evidence>
<feature type="chain" id="PRO_5046603274" description="MYXO-CTERM domain-containing protein" evidence="3">
    <location>
        <begin position="28"/>
        <end position="124"/>
    </location>
</feature>
<proteinExistence type="predicted"/>
<keyword evidence="5" id="KW-1185">Reference proteome</keyword>
<evidence type="ECO:0000256" key="3">
    <source>
        <dbReference type="SAM" id="SignalP"/>
    </source>
</evidence>